<dbReference type="Pfam" id="PF12796">
    <property type="entry name" value="Ank_2"/>
    <property type="match status" value="3"/>
</dbReference>
<reference evidence="5" key="1">
    <citation type="journal article" date="2021" name="Nat. Commun.">
        <title>Genetic determinants of endophytism in the Arabidopsis root mycobiome.</title>
        <authorList>
            <person name="Mesny F."/>
            <person name="Miyauchi S."/>
            <person name="Thiergart T."/>
            <person name="Pickel B."/>
            <person name="Atanasova L."/>
            <person name="Karlsson M."/>
            <person name="Huettel B."/>
            <person name="Barry K.W."/>
            <person name="Haridas S."/>
            <person name="Chen C."/>
            <person name="Bauer D."/>
            <person name="Andreopoulos W."/>
            <person name="Pangilinan J."/>
            <person name="LaButti K."/>
            <person name="Riley R."/>
            <person name="Lipzen A."/>
            <person name="Clum A."/>
            <person name="Drula E."/>
            <person name="Henrissat B."/>
            <person name="Kohler A."/>
            <person name="Grigoriev I.V."/>
            <person name="Martin F.M."/>
            <person name="Hacquard S."/>
        </authorList>
    </citation>
    <scope>NUCLEOTIDE SEQUENCE</scope>
    <source>
        <strain evidence="5">MPI-CAGE-AT-0147</strain>
    </source>
</reference>
<keyword evidence="2 3" id="KW-0040">ANK repeat</keyword>
<feature type="domain" description="Nephrocystin 3-like N-terminal" evidence="4">
    <location>
        <begin position="217"/>
        <end position="384"/>
    </location>
</feature>
<feature type="repeat" description="ANK" evidence="3">
    <location>
        <begin position="1101"/>
        <end position="1133"/>
    </location>
</feature>
<dbReference type="Pfam" id="PF00023">
    <property type="entry name" value="Ank"/>
    <property type="match status" value="1"/>
</dbReference>
<evidence type="ECO:0000259" key="4">
    <source>
        <dbReference type="Pfam" id="PF24883"/>
    </source>
</evidence>
<name>A0A9P9FKT7_9HYPO</name>
<gene>
    <name evidence="5" type="ORF">EDB81DRAFT_778852</name>
</gene>
<feature type="repeat" description="ANK" evidence="3">
    <location>
        <begin position="713"/>
        <end position="745"/>
    </location>
</feature>
<dbReference type="OrthoDB" id="194358at2759"/>
<evidence type="ECO:0000256" key="3">
    <source>
        <dbReference type="PROSITE-ProRule" id="PRU00023"/>
    </source>
</evidence>
<evidence type="ECO:0000256" key="1">
    <source>
        <dbReference type="ARBA" id="ARBA00022737"/>
    </source>
</evidence>
<evidence type="ECO:0000256" key="2">
    <source>
        <dbReference type="ARBA" id="ARBA00023043"/>
    </source>
</evidence>
<comment type="caution">
    <text evidence="5">The sequence shown here is derived from an EMBL/GenBank/DDBJ whole genome shotgun (WGS) entry which is preliminary data.</text>
</comment>
<evidence type="ECO:0000313" key="5">
    <source>
        <dbReference type="EMBL" id="KAH7165235.1"/>
    </source>
</evidence>
<dbReference type="SUPFAM" id="SSF48403">
    <property type="entry name" value="Ankyrin repeat"/>
    <property type="match status" value="5"/>
</dbReference>
<protein>
    <submittedName>
        <fullName evidence="5">Ankyrin repeat-containing domain protein</fullName>
    </submittedName>
</protein>
<dbReference type="Gene3D" id="3.40.50.300">
    <property type="entry name" value="P-loop containing nucleotide triphosphate hydrolases"/>
    <property type="match status" value="1"/>
</dbReference>
<feature type="repeat" description="ANK" evidence="3">
    <location>
        <begin position="1679"/>
        <end position="1712"/>
    </location>
</feature>
<proteinExistence type="predicted"/>
<dbReference type="Proteomes" id="UP000738349">
    <property type="component" value="Unassembled WGS sequence"/>
</dbReference>
<dbReference type="Gene3D" id="1.25.40.20">
    <property type="entry name" value="Ankyrin repeat-containing domain"/>
    <property type="match status" value="8"/>
</dbReference>
<accession>A0A9P9FKT7</accession>
<dbReference type="PANTHER" id="PTHR24198:SF165">
    <property type="entry name" value="ANKYRIN REPEAT-CONTAINING PROTEIN-RELATED"/>
    <property type="match status" value="1"/>
</dbReference>
<dbReference type="PRINTS" id="PR01415">
    <property type="entry name" value="ANKYRIN"/>
</dbReference>
<dbReference type="EMBL" id="JAGMUV010000003">
    <property type="protein sequence ID" value="KAH7165235.1"/>
    <property type="molecule type" value="Genomic_DNA"/>
</dbReference>
<feature type="repeat" description="ANK" evidence="3">
    <location>
        <begin position="1843"/>
        <end position="1875"/>
    </location>
</feature>
<dbReference type="SUPFAM" id="SSF52540">
    <property type="entry name" value="P-loop containing nucleoside triphosphate hydrolases"/>
    <property type="match status" value="1"/>
</dbReference>
<dbReference type="InterPro" id="IPR027417">
    <property type="entry name" value="P-loop_NTPase"/>
</dbReference>
<dbReference type="InterPro" id="IPR036770">
    <property type="entry name" value="Ankyrin_rpt-contain_sf"/>
</dbReference>
<dbReference type="SMART" id="SM00248">
    <property type="entry name" value="ANK"/>
    <property type="match status" value="20"/>
</dbReference>
<evidence type="ECO:0000313" key="6">
    <source>
        <dbReference type="Proteomes" id="UP000738349"/>
    </source>
</evidence>
<feature type="repeat" description="ANK" evidence="3">
    <location>
        <begin position="1538"/>
        <end position="1570"/>
    </location>
</feature>
<feature type="repeat" description="ANK" evidence="3">
    <location>
        <begin position="967"/>
        <end position="999"/>
    </location>
</feature>
<dbReference type="PROSITE" id="PS50297">
    <property type="entry name" value="ANK_REP_REGION"/>
    <property type="match status" value="6"/>
</dbReference>
<feature type="repeat" description="ANK" evidence="3">
    <location>
        <begin position="1571"/>
        <end position="1596"/>
    </location>
</feature>
<dbReference type="Pfam" id="PF24883">
    <property type="entry name" value="NPHP3_N"/>
    <property type="match status" value="1"/>
</dbReference>
<keyword evidence="1" id="KW-0677">Repeat</keyword>
<organism evidence="5 6">
    <name type="scientific">Dactylonectria macrodidyma</name>
    <dbReference type="NCBI Taxonomy" id="307937"/>
    <lineage>
        <taxon>Eukaryota</taxon>
        <taxon>Fungi</taxon>
        <taxon>Dikarya</taxon>
        <taxon>Ascomycota</taxon>
        <taxon>Pezizomycotina</taxon>
        <taxon>Sordariomycetes</taxon>
        <taxon>Hypocreomycetidae</taxon>
        <taxon>Hypocreales</taxon>
        <taxon>Nectriaceae</taxon>
        <taxon>Dactylonectria</taxon>
    </lineage>
</organism>
<feature type="repeat" description="ANK" evidence="3">
    <location>
        <begin position="1000"/>
        <end position="1032"/>
    </location>
</feature>
<sequence>MDPISIAASIAGLVSLADVVFRATSKYVKAVRRSRQDVEDLLGEVKTVSLLLHNLSLVAFELETESTSSATLDQQSHNVKPHHLQGCQKLLGRLEKGLIRTSTGLESTSSLKRVNSSLKWPFSSAETKEMLQEIQRHNQTISLALAADSMSSLRKCLSRQEETTDRVKDLQVTAKKLLDIEMRIHLDERKRRVLQLFSKVNPRSEFETAKRLRHPLTGLWFTESPEFNEWYSTPNAKIWLSGIPGAGKSVIAGTIIDECLQRTRKNRQTAVAYFFCTYRDPKTHLSSVILSSLAAQLAQQSESAFKVLAEYYEELQPDHQLSADPVADELIEVICEICTSFSQVYLIIDGLDECGNQVEASLRDLLDLAMTETHEIINIAVLSRDEAPIRHQLEEGFDCIEMEAHTDDIQLYVAEELEARIASRKLRLRSLELKDHIMARLISGAKGMFRWVACQLDHICGLPTDKDRREALEKLPPTLPSSYERILMRLEDSSEVVRDLVRKTLLIISVTQVQKLVFEEICEALSISDDSDTLSDEDMVEKYEVLQWCGSLVRTSYEGKVVEFAHYTVQEFLEQVCPAHPKLKDYAISDGKACDLLGSLCLRYLTLTNFSRVPAATPNEMYHITRKNEAHPLYEYATVHWLYFVRNSSNQSRISQPLEQLFQTEKTAHFCSWTIQMIHQYFSKWATLFNLPATHFERGSDVAMTIISAVMRPDFTPLHMAAVLGLPDLCALLLEKGANVNMRSKFGTPLHCAIGSFTIFSDQKDPRHFESIVKGEWRKDFIPQTARRMTVQLLIEAGANTGMQSSTPFRSSTVLSLPLLSSQRRPDLEIAIDLLKAGVPVEEEDSQVFEGLFSSWSRDTPESLKADFDGGVVFSNLLLALGESKLKTSAQSRLFTSTLRFMNEKKMETKGLSSEVLPGYDASDDEICAFITSAIKRNDVPTLELFLGSSRSGRVKSGGLDASNSDPDWSSLHIAISAGSLDVLELLLSSGCDPNHPAEDGRTPVHLCCKDVHEDALRMLLRHNASTVIRDKNLKTIWHRSAETNSARILKILTELEEKDQALQMVSCKHETPIATALTLRCWEATLCLLQHCNSKEFWKSGKSIFRAAAWLGSSEVIQKLIDIGIEVDGTDEHQGSPLHFLCPNPSVDCVRLLMGQFPLNQRRQEDSRTPFELMLSLAAPTEEGLHVDVYETVISDASICSTPHDATSLWSYIGLRIMPRAIFSQDERAWLSNMLSLLIHRGVPKLYEETTKRSAILPLISGVLHDIKERIAILTTNTSPPRYIFQWTWISEIATQIVRETKFWSTAVNDSSILGLLLESIVHQDGEMTALLLKSGVDPHARVEQLSALELASLPSVEMSESNFKHLLEYCRADKICQPNEAFQGQTSLHFTAGSPYFRGAVSKLKCLLQTGVDVNAQTYGDCETLLLHHFDCSSFDTLEVLLSSGADPWVAGRDSFDAPLRAVKSGNLSLLAMIEAAVKEKSLPPAWDRTWNAVWYGKLFSGGNALHLAAAFGQAECLEFYINQGLLSYLEATDDDYETPMHYAARFGMSGMIDFLHRLGADLNATSRYGFTPLHLATVMQQLDATQTLVRLGSKQLPCASGCVPLVYAYRTRNLGIVAALESSPGCGQSGSSMTNPKGLRIMADILSDAIRRNDITASRSIISLGCPIDIELNDPPGTSPLMVAINEQKSLEIVEFLLQNGALISTVGPGEFSTALEAAAARPAFNTLLSSLTTQYFNEGGEFLNLQRNPLHVAATYENLAGLHILLDVLCQRDFGGGRVMAQKLDTAGSESSLIAAIINQKDFIHENAALLHQAAIRNNVRLTKVLIDNMANIEPMDNKGNTPLHLAALHGSTDVAKLLLDHGANPNILNDHETTPFMIASASGAWEMVQLLSRTGVQGIITGYWEHTPLAYMLCRQANFPHCNPDARIFHLLLDKGADLDEENLSGQTAIHHLLCNPSLVHLRLLLDKDARLLVPKTKWSRSHFGGYSHPSMNLIAATRNFRILSHYLDKKELQQTSDLAISGKHSLLCTAACWGVVEALQNFIAVGAHLEHTCDEHGTLLEAAASYRKIEAVKSLIRQGSQSNFAGGNGSAAKGITVADCGWAIMHWLLVTRYTEQPKIGHTAWSEEGKGISNWAGFSTVNVPLKWEWRKRRDETMLEYAKRRKGIISKLEGTVLIAS</sequence>
<feature type="repeat" description="ANK" evidence="3">
    <location>
        <begin position="1385"/>
        <end position="1421"/>
    </location>
</feature>
<dbReference type="InterPro" id="IPR056884">
    <property type="entry name" value="NPHP3-like_N"/>
</dbReference>
<dbReference type="PROSITE" id="PS50088">
    <property type="entry name" value="ANK_REPEAT"/>
    <property type="match status" value="10"/>
</dbReference>
<feature type="repeat" description="ANK" evidence="3">
    <location>
        <begin position="1810"/>
        <end position="1842"/>
    </location>
</feature>
<keyword evidence="6" id="KW-1185">Reference proteome</keyword>
<dbReference type="InterPro" id="IPR002110">
    <property type="entry name" value="Ankyrin_rpt"/>
</dbReference>
<dbReference type="PANTHER" id="PTHR24198">
    <property type="entry name" value="ANKYRIN REPEAT AND PROTEIN KINASE DOMAIN-CONTAINING PROTEIN"/>
    <property type="match status" value="1"/>
</dbReference>